<feature type="transmembrane region" description="Helical" evidence="2">
    <location>
        <begin position="136"/>
        <end position="157"/>
    </location>
</feature>
<dbReference type="RefSeq" id="WP_355089081.1">
    <property type="nucleotide sequence ID" value="NZ_JBEXKW010000052.1"/>
</dbReference>
<dbReference type="EMBL" id="JBFAKC010000002">
    <property type="protein sequence ID" value="MEV0706748.1"/>
    <property type="molecule type" value="Genomic_DNA"/>
</dbReference>
<organism evidence="3 4">
    <name type="scientific">Nocardia aurea</name>
    <dbReference type="NCBI Taxonomy" id="2144174"/>
    <lineage>
        <taxon>Bacteria</taxon>
        <taxon>Bacillati</taxon>
        <taxon>Actinomycetota</taxon>
        <taxon>Actinomycetes</taxon>
        <taxon>Mycobacteriales</taxon>
        <taxon>Nocardiaceae</taxon>
        <taxon>Nocardia</taxon>
    </lineage>
</organism>
<name>A0ABV3FMV4_9NOCA</name>
<proteinExistence type="predicted"/>
<keyword evidence="2" id="KW-1133">Transmembrane helix</keyword>
<sequence length="263" mass="27147">MAIRSVPQPPFSAELLADLHAGNIDPELGAQLWVAARDDSDAAAYLKALDDVNAGLRALAVDDRILHPMPPDVAARMERFLEELDSIEEPTERVATLRPLPNGPRTASIPTGAEDSPPHFATPLSPRRRHVVALRWLAAAAAVVAVIAGAGVATQFLRADESPPTAGPATTDTGGELTSTLALAALGRNDVSGQLGSRGALADCVRAAGLDRAILGSTDMNYRGGAAVLILLSGPYPPKITALVVGPGCGVGDPQVKNITDIG</sequence>
<evidence type="ECO:0000313" key="3">
    <source>
        <dbReference type="EMBL" id="MEV0706748.1"/>
    </source>
</evidence>
<evidence type="ECO:0008006" key="5">
    <source>
        <dbReference type="Google" id="ProtNLM"/>
    </source>
</evidence>
<keyword evidence="2" id="KW-0472">Membrane</keyword>
<comment type="caution">
    <text evidence="3">The sequence shown here is derived from an EMBL/GenBank/DDBJ whole genome shotgun (WGS) entry which is preliminary data.</text>
</comment>
<evidence type="ECO:0000256" key="2">
    <source>
        <dbReference type="SAM" id="Phobius"/>
    </source>
</evidence>
<gene>
    <name evidence="3" type="ORF">AB0I48_04205</name>
</gene>
<keyword evidence="2" id="KW-0812">Transmembrane</keyword>
<reference evidence="3 4" key="1">
    <citation type="submission" date="2024-06" db="EMBL/GenBank/DDBJ databases">
        <title>The Natural Products Discovery Center: Release of the First 8490 Sequenced Strains for Exploring Actinobacteria Biosynthetic Diversity.</title>
        <authorList>
            <person name="Kalkreuter E."/>
            <person name="Kautsar S.A."/>
            <person name="Yang D."/>
            <person name="Bader C.D."/>
            <person name="Teijaro C.N."/>
            <person name="Fluegel L."/>
            <person name="Davis C.M."/>
            <person name="Simpson J.R."/>
            <person name="Lauterbach L."/>
            <person name="Steele A.D."/>
            <person name="Gui C."/>
            <person name="Meng S."/>
            <person name="Li G."/>
            <person name="Viehrig K."/>
            <person name="Ye F."/>
            <person name="Su P."/>
            <person name="Kiefer A.F."/>
            <person name="Nichols A."/>
            <person name="Cepeda A.J."/>
            <person name="Yan W."/>
            <person name="Fan B."/>
            <person name="Jiang Y."/>
            <person name="Adhikari A."/>
            <person name="Zheng C.-J."/>
            <person name="Schuster L."/>
            <person name="Cowan T.M."/>
            <person name="Smanski M.J."/>
            <person name="Chevrette M.G."/>
            <person name="De Carvalho L.P.S."/>
            <person name="Shen B."/>
        </authorList>
    </citation>
    <scope>NUCLEOTIDE SEQUENCE [LARGE SCALE GENOMIC DNA]</scope>
    <source>
        <strain evidence="3 4">NPDC050403</strain>
    </source>
</reference>
<keyword evidence="4" id="KW-1185">Reference proteome</keyword>
<protein>
    <recommendedName>
        <fullName evidence="5">Anti-sigma factor</fullName>
    </recommendedName>
</protein>
<evidence type="ECO:0000256" key="1">
    <source>
        <dbReference type="SAM" id="MobiDB-lite"/>
    </source>
</evidence>
<feature type="region of interest" description="Disordered" evidence="1">
    <location>
        <begin position="97"/>
        <end position="122"/>
    </location>
</feature>
<evidence type="ECO:0000313" key="4">
    <source>
        <dbReference type="Proteomes" id="UP001551695"/>
    </source>
</evidence>
<dbReference type="Proteomes" id="UP001551695">
    <property type="component" value="Unassembled WGS sequence"/>
</dbReference>
<accession>A0ABV3FMV4</accession>